<proteinExistence type="predicted"/>
<comment type="subcellular location">
    <subcellularLocation>
        <location evidence="1">Periplasm</location>
    </subcellularLocation>
</comment>
<evidence type="ECO:0000313" key="4">
    <source>
        <dbReference type="EMBL" id="GMG82668.1"/>
    </source>
</evidence>
<gene>
    <name evidence="4" type="ORF">LNKW23_18810</name>
</gene>
<dbReference type="Proteomes" id="UP001239909">
    <property type="component" value="Unassembled WGS sequence"/>
</dbReference>
<dbReference type="Gene3D" id="3.40.190.170">
    <property type="entry name" value="Bacterial extracellular solute-binding protein, family 7"/>
    <property type="match status" value="1"/>
</dbReference>
<reference evidence="4 5" key="1">
    <citation type="submission" date="2023-04" db="EMBL/GenBank/DDBJ databases">
        <title>Marinoamorphus aggregata gen. nov., sp. Nov., isolate from tissue of brittle star Ophioplocus japonicus.</title>
        <authorList>
            <person name="Kawano K."/>
            <person name="Sawayama S."/>
            <person name="Nakagawa S."/>
        </authorList>
    </citation>
    <scope>NUCLEOTIDE SEQUENCE [LARGE SCALE GENOMIC DNA]</scope>
    <source>
        <strain evidence="4 5">NKW23</strain>
    </source>
</reference>
<accession>A0ABQ6LH96</accession>
<dbReference type="PANTHER" id="PTHR33376:SF5">
    <property type="entry name" value="EXTRACYTOPLASMIC SOLUTE RECEPTOR PROTEIN"/>
    <property type="match status" value="1"/>
</dbReference>
<evidence type="ECO:0000256" key="2">
    <source>
        <dbReference type="ARBA" id="ARBA00022729"/>
    </source>
</evidence>
<dbReference type="PROSITE" id="PS51318">
    <property type="entry name" value="TAT"/>
    <property type="match status" value="1"/>
</dbReference>
<dbReference type="EMBL" id="BSYI01000012">
    <property type="protein sequence ID" value="GMG82668.1"/>
    <property type="molecule type" value="Genomic_DNA"/>
</dbReference>
<dbReference type="RefSeq" id="WP_285671453.1">
    <property type="nucleotide sequence ID" value="NZ_BSYI01000012.1"/>
</dbReference>
<dbReference type="PANTHER" id="PTHR33376">
    <property type="match status" value="1"/>
</dbReference>
<dbReference type="PIRSF" id="PIRSF039026">
    <property type="entry name" value="SiaP"/>
    <property type="match status" value="1"/>
</dbReference>
<evidence type="ECO:0000256" key="3">
    <source>
        <dbReference type="ARBA" id="ARBA00022764"/>
    </source>
</evidence>
<dbReference type="InterPro" id="IPR038404">
    <property type="entry name" value="TRAP_DctP_sf"/>
</dbReference>
<sequence length="368" mass="40284">MTDTQARRNFLKGSLVAGAALATPHVARAQGRTLKMQGAWGPSAIFSAMAEQYVTRVNEMSGGSLTVEYLPAGAVVKAFQVQDAVSDGVLDGGHQVTAYWYGKHKAASLFGTGPVFGANASQILAWIHFGGGQELYDELINDVLGINTVGFWAMPMPAQPLGWFNRHVQSVDDMKGLKYRTVGLAADIMQSMGVNVTQLPGGEIVPALERGVIEAFEFNNPTSDKEFGAQDVASDYHMGSYHQAAEFFEIIWNRDVYEDLSPDEQAILKYAAEAASTANYGLAMDKYSADLQDLIASGTKVHRTDSTIMAAQLEAWDKVLEGLLQDEFFAKIVDSQKAWSERVAFYDLMNSADYKLAYDHYFPGKLPF</sequence>
<organism evidence="4 5">
    <name type="scientific">Paralimibaculum aggregatum</name>
    <dbReference type="NCBI Taxonomy" id="3036245"/>
    <lineage>
        <taxon>Bacteria</taxon>
        <taxon>Pseudomonadati</taxon>
        <taxon>Pseudomonadota</taxon>
        <taxon>Alphaproteobacteria</taxon>
        <taxon>Rhodobacterales</taxon>
        <taxon>Paracoccaceae</taxon>
        <taxon>Paralimibaculum</taxon>
    </lineage>
</organism>
<name>A0ABQ6LH96_9RHOB</name>
<dbReference type="CDD" id="cd13604">
    <property type="entry name" value="PBP2_TRAP_ketoacid_lactate_like"/>
    <property type="match status" value="1"/>
</dbReference>
<dbReference type="NCBIfam" id="TIGR01409">
    <property type="entry name" value="TAT_signal_seq"/>
    <property type="match status" value="1"/>
</dbReference>
<comment type="caution">
    <text evidence="4">The sequence shown here is derived from an EMBL/GenBank/DDBJ whole genome shotgun (WGS) entry which is preliminary data.</text>
</comment>
<evidence type="ECO:0000256" key="1">
    <source>
        <dbReference type="ARBA" id="ARBA00004418"/>
    </source>
</evidence>
<dbReference type="InterPro" id="IPR006311">
    <property type="entry name" value="TAT_signal"/>
</dbReference>
<dbReference type="InterPro" id="IPR019546">
    <property type="entry name" value="TAT_signal_bac_arc"/>
</dbReference>
<dbReference type="InterPro" id="IPR018389">
    <property type="entry name" value="DctP_fam"/>
</dbReference>
<protein>
    <submittedName>
        <fullName evidence="4">TRAP transporter substrate-binding protein</fullName>
    </submittedName>
</protein>
<dbReference type="Gene3D" id="3.40.190.10">
    <property type="entry name" value="Periplasmic binding protein-like II"/>
    <property type="match status" value="1"/>
</dbReference>
<keyword evidence="5" id="KW-1185">Reference proteome</keyword>
<dbReference type="Pfam" id="PF10518">
    <property type="entry name" value="TAT_signal"/>
    <property type="match status" value="1"/>
</dbReference>
<keyword evidence="3" id="KW-0574">Periplasm</keyword>
<keyword evidence="2" id="KW-0732">Signal</keyword>
<evidence type="ECO:0000313" key="5">
    <source>
        <dbReference type="Proteomes" id="UP001239909"/>
    </source>
</evidence>
<dbReference type="InterPro" id="IPR026289">
    <property type="entry name" value="SBP_TakP-like"/>
</dbReference>
<dbReference type="Pfam" id="PF03480">
    <property type="entry name" value="DctP"/>
    <property type="match status" value="1"/>
</dbReference>